<dbReference type="EMBL" id="CADCTQ010000307">
    <property type="protein sequence ID" value="CAA9279957.1"/>
    <property type="molecule type" value="Genomic_DNA"/>
</dbReference>
<keyword evidence="9" id="KW-0732">Signal</keyword>
<keyword evidence="6 7" id="KW-0998">Cell outer membrane</keyword>
<dbReference type="InterPro" id="IPR037066">
    <property type="entry name" value="Plug_dom_sf"/>
</dbReference>
<dbReference type="NCBIfam" id="TIGR04057">
    <property type="entry name" value="SusC_RagA_signa"/>
    <property type="match status" value="1"/>
</dbReference>
<dbReference type="InterPro" id="IPR008969">
    <property type="entry name" value="CarboxyPept-like_regulatory"/>
</dbReference>
<keyword evidence="2 7" id="KW-0813">Transport</keyword>
<dbReference type="NCBIfam" id="TIGR04056">
    <property type="entry name" value="OMP_RagA_SusC"/>
    <property type="match status" value="1"/>
</dbReference>
<feature type="region of interest" description="Disordered" evidence="8">
    <location>
        <begin position="122"/>
        <end position="141"/>
    </location>
</feature>
<dbReference type="PROSITE" id="PS52016">
    <property type="entry name" value="TONB_DEPENDENT_REC_3"/>
    <property type="match status" value="1"/>
</dbReference>
<dbReference type="Pfam" id="PF13715">
    <property type="entry name" value="CarbopepD_reg_2"/>
    <property type="match status" value="1"/>
</dbReference>
<evidence type="ECO:0000256" key="3">
    <source>
        <dbReference type="ARBA" id="ARBA00022452"/>
    </source>
</evidence>
<dbReference type="Gene3D" id="2.60.40.1120">
    <property type="entry name" value="Carboxypeptidase-like, regulatory domain"/>
    <property type="match status" value="1"/>
</dbReference>
<comment type="similarity">
    <text evidence="7">Belongs to the TonB-dependent receptor family.</text>
</comment>
<evidence type="ECO:0000256" key="4">
    <source>
        <dbReference type="ARBA" id="ARBA00022692"/>
    </source>
</evidence>
<dbReference type="InterPro" id="IPR036942">
    <property type="entry name" value="Beta-barrel_TonB_sf"/>
</dbReference>
<dbReference type="AlphaFoldDB" id="A0A6J4JJS3"/>
<keyword evidence="4 7" id="KW-0812">Transmembrane</keyword>
<dbReference type="Gene3D" id="3.55.50.30">
    <property type="match status" value="1"/>
</dbReference>
<dbReference type="InterPro" id="IPR012910">
    <property type="entry name" value="Plug_dom"/>
</dbReference>
<evidence type="ECO:0000256" key="8">
    <source>
        <dbReference type="SAM" id="MobiDB-lite"/>
    </source>
</evidence>
<proteinExistence type="inferred from homology"/>
<feature type="signal peptide" evidence="9">
    <location>
        <begin position="1"/>
        <end position="22"/>
    </location>
</feature>
<dbReference type="PROSITE" id="PS00018">
    <property type="entry name" value="EF_HAND_1"/>
    <property type="match status" value="1"/>
</dbReference>
<evidence type="ECO:0000256" key="2">
    <source>
        <dbReference type="ARBA" id="ARBA00022448"/>
    </source>
</evidence>
<feature type="domain" description="TonB-dependent receptor plug" evidence="10">
    <location>
        <begin position="251"/>
        <end position="376"/>
    </location>
</feature>
<dbReference type="InterPro" id="IPR018247">
    <property type="entry name" value="EF_Hand_1_Ca_BS"/>
</dbReference>
<evidence type="ECO:0000313" key="11">
    <source>
        <dbReference type="EMBL" id="CAA9279957.1"/>
    </source>
</evidence>
<feature type="region of interest" description="Disordered" evidence="8">
    <location>
        <begin position="24"/>
        <end position="47"/>
    </location>
</feature>
<dbReference type="Pfam" id="PF07715">
    <property type="entry name" value="Plug"/>
    <property type="match status" value="1"/>
</dbReference>
<reference evidence="11" key="1">
    <citation type="submission" date="2020-02" db="EMBL/GenBank/DDBJ databases">
        <authorList>
            <person name="Meier V. D."/>
        </authorList>
    </citation>
    <scope>NUCLEOTIDE SEQUENCE</scope>
    <source>
        <strain evidence="11">AVDCRST_MAG56</strain>
    </source>
</reference>
<evidence type="ECO:0000256" key="9">
    <source>
        <dbReference type="SAM" id="SignalP"/>
    </source>
</evidence>
<organism evidence="11">
    <name type="scientific">uncultured Cytophagales bacterium</name>
    <dbReference type="NCBI Taxonomy" id="158755"/>
    <lineage>
        <taxon>Bacteria</taxon>
        <taxon>Pseudomonadati</taxon>
        <taxon>Bacteroidota</taxon>
        <taxon>Sphingobacteriia</taxon>
        <taxon>Sphingobacteriales</taxon>
        <taxon>environmental samples</taxon>
    </lineage>
</organism>
<feature type="chain" id="PRO_5026950859" evidence="9">
    <location>
        <begin position="23"/>
        <end position="1172"/>
    </location>
</feature>
<evidence type="ECO:0000259" key="10">
    <source>
        <dbReference type="Pfam" id="PF07715"/>
    </source>
</evidence>
<comment type="subcellular location">
    <subcellularLocation>
        <location evidence="1 7">Cell outer membrane</location>
        <topology evidence="1 7">Multi-pass membrane protein</topology>
    </subcellularLocation>
</comment>
<sequence length="1172" mass="126967">MRRNWYPFLFCAVGLAGPPAMAQTSPPAQYALHQPGDAPEPPQEERRSLASVLLELERRFNASIAYRSELVQDKVVDKQDLPVSSLEEALDVLLKGHNLKYKKIKAAVYVLSADERQLREVPKAKEKTFSTPSPESSLRPVTLPLMGGNKVSVPTAAVAVTGTVTEEGSGQGIPGVTVLLKGTTTGTTTNESGKYALNAPQEDGTLVFSSIGYVTREVPIGGRTTLDVALAADVKGLSEVVVVGYGTQRRSDLTGSVSSISEAEIKATPVTSLDQALQGRAAGVQVINSSGAPGGAVSVRVRGTGSINAGSEPLYVVDGFPLYNDNNETNPAGPGIPNGGAQNALASLNPNDIESIEVLKDASATAIYGARGANGVVLITTRRGKAGQSNIDLQVYYGVQQLRRTRPIFNAVEYAGYLVEKDVNASIAPAPNRGYNIDWNFLDSVRTAGTDWQEETFRPAPIQNYQLSFSGGTDKIRYAIGGNYFNQDGIIVNSRFNRYSLRVNLDADLNRWLKVGNNLSVSRTVNHGVVTENEGGVYGRGVVSGVFQTSPLDPVLVTEENNAKLYPTQAVGDYAGYNNPLGIAQGRKNVTGNNRLIGDIYGDVRLLEGLSFRLKVGASVTDSRRNVFFPSTTGAGREARGIASIGANSSINWLVENILSYNRTFGQRHALNAVAVYSLQRNYSESQYGESSNFVNDVLEEYSLGSGLTRTSRSGAYDYAFKSYTGRVNYIFDEKYLVTVTTRMDGSSRFGAGNKYAVFPSAAVAWRLSNESFIRNLRLVSDLKVRASYGFTGNSEIGGYKSLNRFGQVNYVLDRQEAAGIAPTQVANRELQWERTRQFDVGVDLGVLGNRIVVVADYYHKITDNLLLDIDLPNYTGFSRATVNVGALENRGVELAINSQNLTGALTWNTSLNIARNRNKVTKLYNANQLVTGFLGGDVIKSNGGNVGIIKVGYPLGAYFGAIYEGVWRDQQQIEEVGTMPDAKPGTERFRDTNGDGQVDSNDFTIIGNGQPDVVLGVTNTFAYKGVSLSVFMNGMLGYDIFNHAKARSESTNGGENKFRSLLDRWTIDNPDARYPAAGIQPFDGASTRYIERGDYLRVKNITLGYQLPAGLVKGVRNARLYLSGDNLFTFTNYSGFDPEVNSAGVSNTIMGLDMNAYPSVKIYRIGLDLGF</sequence>
<name>A0A6J4JJS3_9SPHI</name>
<protein>
    <submittedName>
        <fullName evidence="11">Outer membrane TonB-dependent transporter, utilization system for glycans and polysaccharides (PUL), SusC family</fullName>
    </submittedName>
</protein>
<dbReference type="SUPFAM" id="SSF56935">
    <property type="entry name" value="Porins"/>
    <property type="match status" value="1"/>
</dbReference>
<dbReference type="GO" id="GO:0009279">
    <property type="term" value="C:cell outer membrane"/>
    <property type="evidence" value="ECO:0007669"/>
    <property type="project" value="UniProtKB-SubCell"/>
</dbReference>
<evidence type="ECO:0000256" key="1">
    <source>
        <dbReference type="ARBA" id="ARBA00004571"/>
    </source>
</evidence>
<dbReference type="Gene3D" id="2.170.130.10">
    <property type="entry name" value="TonB-dependent receptor, plug domain"/>
    <property type="match status" value="1"/>
</dbReference>
<keyword evidence="5 7" id="KW-0472">Membrane</keyword>
<dbReference type="Gene3D" id="2.40.170.20">
    <property type="entry name" value="TonB-dependent receptor, beta-barrel domain"/>
    <property type="match status" value="1"/>
</dbReference>
<accession>A0A6J4JJS3</accession>
<dbReference type="InterPro" id="IPR023997">
    <property type="entry name" value="TonB-dep_OMP_SusC/RagA_CS"/>
</dbReference>
<dbReference type="SUPFAM" id="SSF49464">
    <property type="entry name" value="Carboxypeptidase regulatory domain-like"/>
    <property type="match status" value="1"/>
</dbReference>
<dbReference type="InterPro" id="IPR023996">
    <property type="entry name" value="TonB-dep_OMP_SusC/RagA"/>
</dbReference>
<evidence type="ECO:0000256" key="6">
    <source>
        <dbReference type="ARBA" id="ARBA00023237"/>
    </source>
</evidence>
<keyword evidence="3 7" id="KW-1134">Transmembrane beta strand</keyword>
<gene>
    <name evidence="11" type="ORF">AVDCRST_MAG56-3650</name>
</gene>
<dbReference type="FunFam" id="2.170.130.10:FF:000008">
    <property type="entry name" value="SusC/RagA family TonB-linked outer membrane protein"/>
    <property type="match status" value="1"/>
</dbReference>
<dbReference type="InterPro" id="IPR039426">
    <property type="entry name" value="TonB-dep_rcpt-like"/>
</dbReference>
<evidence type="ECO:0000256" key="7">
    <source>
        <dbReference type="PROSITE-ProRule" id="PRU01360"/>
    </source>
</evidence>
<evidence type="ECO:0000256" key="5">
    <source>
        <dbReference type="ARBA" id="ARBA00023136"/>
    </source>
</evidence>